<dbReference type="GeneID" id="102801584"/>
<dbReference type="InterPro" id="IPR036305">
    <property type="entry name" value="RGS_sf"/>
</dbReference>
<evidence type="ECO:0000256" key="3">
    <source>
        <dbReference type="ARBA" id="ARBA00022741"/>
    </source>
</evidence>
<evidence type="ECO:0000256" key="1">
    <source>
        <dbReference type="ARBA" id="ARBA00022527"/>
    </source>
</evidence>
<protein>
    <submittedName>
        <fullName evidence="8">Beta-adrenergic receptor kinase 2-like</fullName>
    </submittedName>
</protein>
<dbReference type="RefSeq" id="XP_006813196.1">
    <property type="nucleotide sequence ID" value="XM_006813133.1"/>
</dbReference>
<evidence type="ECO:0000259" key="6">
    <source>
        <dbReference type="PROSITE" id="PS50132"/>
    </source>
</evidence>
<evidence type="ECO:0000256" key="5">
    <source>
        <dbReference type="ARBA" id="ARBA00022840"/>
    </source>
</evidence>
<organism evidence="7 8">
    <name type="scientific">Saccoglossus kowalevskii</name>
    <name type="common">Acorn worm</name>
    <dbReference type="NCBI Taxonomy" id="10224"/>
    <lineage>
        <taxon>Eukaryota</taxon>
        <taxon>Metazoa</taxon>
        <taxon>Hemichordata</taxon>
        <taxon>Enteropneusta</taxon>
        <taxon>Harrimaniidae</taxon>
        <taxon>Saccoglossus</taxon>
    </lineage>
</organism>
<dbReference type="PANTHER" id="PTHR24355">
    <property type="entry name" value="G PROTEIN-COUPLED RECEPTOR KINASE/RIBOSOMAL PROTEIN S6 KINASE"/>
    <property type="match status" value="1"/>
</dbReference>
<dbReference type="Proteomes" id="UP000694865">
    <property type="component" value="Unplaced"/>
</dbReference>
<reference evidence="8" key="1">
    <citation type="submission" date="2025-08" db="UniProtKB">
        <authorList>
            <consortium name="RefSeq"/>
        </authorList>
    </citation>
    <scope>IDENTIFICATION</scope>
    <source>
        <tissue evidence="8">Testes</tissue>
    </source>
</reference>
<feature type="domain" description="RGS" evidence="6">
    <location>
        <begin position="54"/>
        <end position="88"/>
    </location>
</feature>
<evidence type="ECO:0000256" key="4">
    <source>
        <dbReference type="ARBA" id="ARBA00022777"/>
    </source>
</evidence>
<keyword evidence="5" id="KW-0067">ATP-binding</keyword>
<sequence>MADLEAVLADVSYLMAMEKSKSTPAARASKKIVLPDPSVRSVMYKYLEERGEITFDKIFNQKIGYLLFKDYCTNVIDEPVPQLQFYEENITTWVVWSFSIYYVV</sequence>
<keyword evidence="4" id="KW-0418">Kinase</keyword>
<keyword evidence="1" id="KW-0723">Serine/threonine-protein kinase</keyword>
<keyword evidence="2" id="KW-0808">Transferase</keyword>
<accession>A0ABM0LZK5</accession>
<evidence type="ECO:0000256" key="2">
    <source>
        <dbReference type="ARBA" id="ARBA00022679"/>
    </source>
</evidence>
<evidence type="ECO:0000313" key="7">
    <source>
        <dbReference type="Proteomes" id="UP000694865"/>
    </source>
</evidence>
<dbReference type="Gene3D" id="1.10.287.1270">
    <property type="match status" value="1"/>
</dbReference>
<keyword evidence="7" id="KW-1185">Reference proteome</keyword>
<dbReference type="SUPFAM" id="SSF48097">
    <property type="entry name" value="Regulator of G-protein signaling, RGS"/>
    <property type="match status" value="1"/>
</dbReference>
<name>A0ABM0LZK5_SACKO</name>
<proteinExistence type="predicted"/>
<keyword evidence="3" id="KW-0547">Nucleotide-binding</keyword>
<dbReference type="InterPro" id="IPR016137">
    <property type="entry name" value="RGS"/>
</dbReference>
<gene>
    <name evidence="8" type="primary">LOC102801584</name>
</gene>
<dbReference type="PANTHER" id="PTHR24355:SF18">
    <property type="entry name" value="G PROTEIN-COUPLED RECEPTOR KINASE"/>
    <property type="match status" value="1"/>
</dbReference>
<dbReference type="PROSITE" id="PS50132">
    <property type="entry name" value="RGS"/>
    <property type="match status" value="1"/>
</dbReference>
<evidence type="ECO:0000313" key="8">
    <source>
        <dbReference type="RefSeq" id="XP_006813196.1"/>
    </source>
</evidence>